<protein>
    <submittedName>
        <fullName evidence="1">Uncharacterized protein</fullName>
    </submittedName>
</protein>
<keyword evidence="2" id="KW-1185">Reference proteome</keyword>
<accession>A0A151RG44</accession>
<dbReference type="AlphaFoldDB" id="A0A151RG44"/>
<evidence type="ECO:0000313" key="1">
    <source>
        <dbReference type="EMBL" id="KYP41467.1"/>
    </source>
</evidence>
<dbReference type="EMBL" id="KQ483771">
    <property type="protein sequence ID" value="KYP41467.1"/>
    <property type="molecule type" value="Genomic_DNA"/>
</dbReference>
<dbReference type="Proteomes" id="UP000075243">
    <property type="component" value="Unassembled WGS sequence"/>
</dbReference>
<proteinExistence type="predicted"/>
<gene>
    <name evidence="1" type="ORF">KK1_037150</name>
</gene>
<sequence length="65" mass="8167">MLSQRYNRLYHINENKKAEISDLVVWRNRGPEWYWRWRRELFQWEEDLLNSVTTEISELNLKVDV</sequence>
<name>A0A151RG44_CAJCA</name>
<organism evidence="1 2">
    <name type="scientific">Cajanus cajan</name>
    <name type="common">Pigeon pea</name>
    <name type="synonym">Cajanus indicus</name>
    <dbReference type="NCBI Taxonomy" id="3821"/>
    <lineage>
        <taxon>Eukaryota</taxon>
        <taxon>Viridiplantae</taxon>
        <taxon>Streptophyta</taxon>
        <taxon>Embryophyta</taxon>
        <taxon>Tracheophyta</taxon>
        <taxon>Spermatophyta</taxon>
        <taxon>Magnoliopsida</taxon>
        <taxon>eudicotyledons</taxon>
        <taxon>Gunneridae</taxon>
        <taxon>Pentapetalae</taxon>
        <taxon>rosids</taxon>
        <taxon>fabids</taxon>
        <taxon>Fabales</taxon>
        <taxon>Fabaceae</taxon>
        <taxon>Papilionoideae</taxon>
        <taxon>50 kb inversion clade</taxon>
        <taxon>NPAAA clade</taxon>
        <taxon>indigoferoid/millettioid clade</taxon>
        <taxon>Phaseoleae</taxon>
        <taxon>Cajanus</taxon>
    </lineage>
</organism>
<reference evidence="1" key="1">
    <citation type="journal article" date="2012" name="Nat. Biotechnol.">
        <title>Draft genome sequence of pigeonpea (Cajanus cajan), an orphan legume crop of resource-poor farmers.</title>
        <authorList>
            <person name="Varshney R.K."/>
            <person name="Chen W."/>
            <person name="Li Y."/>
            <person name="Bharti A.K."/>
            <person name="Saxena R.K."/>
            <person name="Schlueter J.A."/>
            <person name="Donoghue M.T."/>
            <person name="Azam S."/>
            <person name="Fan G."/>
            <person name="Whaley A.M."/>
            <person name="Farmer A.D."/>
            <person name="Sheridan J."/>
            <person name="Iwata A."/>
            <person name="Tuteja R."/>
            <person name="Penmetsa R.V."/>
            <person name="Wu W."/>
            <person name="Upadhyaya H.D."/>
            <person name="Yang S.P."/>
            <person name="Shah T."/>
            <person name="Saxena K.B."/>
            <person name="Michael T."/>
            <person name="McCombie W.R."/>
            <person name="Yang B."/>
            <person name="Zhang G."/>
            <person name="Yang H."/>
            <person name="Wang J."/>
            <person name="Spillane C."/>
            <person name="Cook D.R."/>
            <person name="May G.D."/>
            <person name="Xu X."/>
            <person name="Jackson S.A."/>
        </authorList>
    </citation>
    <scope>NUCLEOTIDE SEQUENCE [LARGE SCALE GENOMIC DNA]</scope>
</reference>
<evidence type="ECO:0000313" key="2">
    <source>
        <dbReference type="Proteomes" id="UP000075243"/>
    </source>
</evidence>
<dbReference type="Gramene" id="C.cajan_34111.t">
    <property type="protein sequence ID" value="C.cajan_34111.t.cds1"/>
    <property type="gene ID" value="C.cajan_34111"/>
</dbReference>